<accession>S4VTA6</accession>
<proteinExistence type="predicted"/>
<organism evidence="1 2">
    <name type="scientific">Pandoravirus salinus</name>
    <dbReference type="NCBI Taxonomy" id="1349410"/>
    <lineage>
        <taxon>Viruses</taxon>
        <taxon>Pandoravirus</taxon>
    </lineage>
</organism>
<dbReference type="Proteomes" id="UP000204584">
    <property type="component" value="Segment"/>
</dbReference>
<dbReference type="GeneID" id="16605310"/>
<dbReference type="EMBL" id="KC977571">
    <property type="protein sequence ID" value="AGO83523.2"/>
    <property type="molecule type" value="Genomic_DNA"/>
</dbReference>
<evidence type="ECO:0000313" key="1">
    <source>
        <dbReference type="EMBL" id="AGO83523.2"/>
    </source>
</evidence>
<reference evidence="1 2" key="1">
    <citation type="journal article" date="2013" name="Science">
        <title>Pandoraviruses: amoeba viruses with genomes up to 2.5 Mb reaching that of parasitic eukaryotes.</title>
        <authorList>
            <person name="Philippe N."/>
            <person name="Legendre M."/>
            <person name="Doutre G."/>
            <person name="Coute Y."/>
            <person name="Poirot O."/>
            <person name="Lescot M."/>
            <person name="Arslan D."/>
            <person name="Seltzer V."/>
            <person name="Bertaux L."/>
            <person name="Bruley C."/>
            <person name="Garin J."/>
            <person name="Claverie J.M."/>
            <person name="Abergel C."/>
        </authorList>
    </citation>
    <scope>NUCLEOTIDE SEQUENCE [LARGE SCALE GENOMIC DNA]</scope>
</reference>
<protein>
    <submittedName>
        <fullName evidence="1">Uncharacterized protein</fullName>
    </submittedName>
</protein>
<evidence type="ECO:0000313" key="2">
    <source>
        <dbReference type="Proteomes" id="UP000204584"/>
    </source>
</evidence>
<dbReference type="KEGG" id="vg:16605310"/>
<name>S4VTA6_9VIRU</name>
<keyword evidence="2" id="KW-1185">Reference proteome</keyword>
<sequence>MTTIERPVPKETECTVQYTIERDKGRLPNARWAMAETDRGHRFRASGGSHAQLLQRLRERAAACGCTATTLVDTDHDRHQGS</sequence>
<dbReference type="RefSeq" id="YP_008436585.2">
    <property type="nucleotide sequence ID" value="NC_022098.1"/>
</dbReference>
<gene>
    <name evidence="1" type="ORF">psal_cds_95</name>
</gene>